<accession>A0AAN5MC10</accession>
<name>A0AAN5MC10_MORMO</name>
<sequence>MFLAVMDRMAERKAAAQETGDIETAECLAAMYDGTKPEDYLVEPIREIKPAH</sequence>
<dbReference type="Proteomes" id="UP000865968">
    <property type="component" value="Unassembled WGS sequence"/>
</dbReference>
<dbReference type="AlphaFoldDB" id="A0AAN5MC10"/>
<organism evidence="1 2">
    <name type="scientific">Morganella morganii</name>
    <name type="common">Proteus morganii</name>
    <dbReference type="NCBI Taxonomy" id="582"/>
    <lineage>
        <taxon>Bacteria</taxon>
        <taxon>Pseudomonadati</taxon>
        <taxon>Pseudomonadota</taxon>
        <taxon>Gammaproteobacteria</taxon>
        <taxon>Enterobacterales</taxon>
        <taxon>Morganellaceae</taxon>
        <taxon>Morganella</taxon>
    </lineage>
</organism>
<evidence type="ECO:0000313" key="2">
    <source>
        <dbReference type="Proteomes" id="UP000865968"/>
    </source>
</evidence>
<evidence type="ECO:0000313" key="1">
    <source>
        <dbReference type="EMBL" id="HAT3807291.1"/>
    </source>
</evidence>
<proteinExistence type="predicted"/>
<gene>
    <name evidence="1" type="ORF">I8608_000069</name>
</gene>
<dbReference type="EMBL" id="DACSWI010000001">
    <property type="protein sequence ID" value="HAT3807291.1"/>
    <property type="molecule type" value="Genomic_DNA"/>
</dbReference>
<reference evidence="1" key="2">
    <citation type="submission" date="2020-10" db="EMBL/GenBank/DDBJ databases">
        <authorList>
            <consortium name="NCBI Pathogen Detection Project"/>
        </authorList>
    </citation>
    <scope>NUCLEOTIDE SEQUENCE</scope>
    <source>
        <strain evidence="1">Morganella morganii ARLG-3209</strain>
    </source>
</reference>
<reference evidence="1" key="1">
    <citation type="journal article" date="2018" name="Genome Biol.">
        <title>SKESA: strategic k-mer extension for scrupulous assemblies.</title>
        <authorList>
            <person name="Souvorov A."/>
            <person name="Agarwala R."/>
            <person name="Lipman D.J."/>
        </authorList>
    </citation>
    <scope>NUCLEOTIDE SEQUENCE</scope>
    <source>
        <strain evidence="1">Morganella morganii ARLG-3209</strain>
    </source>
</reference>
<comment type="caution">
    <text evidence="1">The sequence shown here is derived from an EMBL/GenBank/DDBJ whole genome shotgun (WGS) entry which is preliminary data.</text>
</comment>
<protein>
    <submittedName>
        <fullName evidence="1">Uncharacterized protein</fullName>
    </submittedName>
</protein>